<dbReference type="PANTHER" id="PTHR48098">
    <property type="entry name" value="ENTEROCHELIN ESTERASE-RELATED"/>
    <property type="match status" value="1"/>
</dbReference>
<comment type="caution">
    <text evidence="1">The sequence shown here is derived from an EMBL/GenBank/DDBJ whole genome shotgun (WGS) entry which is preliminary data.</text>
</comment>
<evidence type="ECO:0000313" key="2">
    <source>
        <dbReference type="Proteomes" id="UP000032552"/>
    </source>
</evidence>
<dbReference type="Gene3D" id="3.40.50.1820">
    <property type="entry name" value="alpha/beta hydrolase"/>
    <property type="match status" value="1"/>
</dbReference>
<dbReference type="SUPFAM" id="SSF53474">
    <property type="entry name" value="alpha/beta-Hydrolases"/>
    <property type="match status" value="1"/>
</dbReference>
<accession>A0A0C9Q9M6</accession>
<dbReference type="EMBL" id="BAYM01000001">
    <property type="protein sequence ID" value="GAN35418.1"/>
    <property type="molecule type" value="Genomic_DNA"/>
</dbReference>
<gene>
    <name evidence="1" type="ORF">LC0644_0007</name>
</gene>
<name>A0A0C9Q9M6_LACPA</name>
<dbReference type="PANTHER" id="PTHR48098:SF1">
    <property type="entry name" value="DIACYLGLYCEROL ACYLTRANSFERASE_MYCOLYLTRANSFERASE AG85A"/>
    <property type="match status" value="1"/>
</dbReference>
<dbReference type="AlphaFoldDB" id="A0A0C9Q9M6"/>
<dbReference type="RefSeq" id="WP_003568563.1">
    <property type="nucleotide sequence ID" value="NZ_BAYM01000001.1"/>
</dbReference>
<proteinExistence type="predicted"/>
<reference evidence="2" key="1">
    <citation type="submission" date="2014-05" db="EMBL/GenBank/DDBJ databases">
        <title>Whole genome sequencing of Lactobacillus casei NRIC0644.</title>
        <authorList>
            <person name="Atarashi H."/>
            <person name="Yoshida Y."/>
            <person name="Fujimura S."/>
            <person name="Tanaka N."/>
            <person name="Shiwa Y."/>
            <person name="Yoshikawa H."/>
            <person name="Okada S."/>
            <person name="Nakagawa J."/>
        </authorList>
    </citation>
    <scope>NUCLEOTIDE SEQUENCE [LARGE SCALE GENOMIC DNA]</scope>
    <source>
        <strain evidence="2">NRIC0644</strain>
    </source>
</reference>
<evidence type="ECO:0000313" key="1">
    <source>
        <dbReference type="EMBL" id="GAN35418.1"/>
    </source>
</evidence>
<dbReference type="InterPro" id="IPR050583">
    <property type="entry name" value="Mycobacterial_A85_antigen"/>
</dbReference>
<dbReference type="GO" id="GO:0016747">
    <property type="term" value="F:acyltransferase activity, transferring groups other than amino-acyl groups"/>
    <property type="evidence" value="ECO:0007669"/>
    <property type="project" value="TreeGrafter"/>
</dbReference>
<organism evidence="1 2">
    <name type="scientific">Lacticaseibacillus paracasei NRIC 0644</name>
    <dbReference type="NCBI Taxonomy" id="1435038"/>
    <lineage>
        <taxon>Bacteria</taxon>
        <taxon>Bacillati</taxon>
        <taxon>Bacillota</taxon>
        <taxon>Bacilli</taxon>
        <taxon>Lactobacillales</taxon>
        <taxon>Lactobacillaceae</taxon>
        <taxon>Lacticaseibacillus</taxon>
    </lineage>
</organism>
<dbReference type="InterPro" id="IPR029058">
    <property type="entry name" value="AB_hydrolase_fold"/>
</dbReference>
<dbReference type="InterPro" id="IPR000801">
    <property type="entry name" value="Esterase-like"/>
</dbReference>
<protein>
    <submittedName>
        <fullName evidence="1">Tributyrin esterase</fullName>
    </submittedName>
</protein>
<dbReference type="Proteomes" id="UP000032552">
    <property type="component" value="Unassembled WGS sequence"/>
</dbReference>
<sequence length="247" mass="28159">MAVCHLEFGSVSLGMRTRVNVILPDYPNDPKVLLLLHGLGDDENSWLEQSRLISYSTNRQLCILMPRVDRSYYTNTMSQVNYFDYVADELLKRCCSWFGITPTRSKTFVGGISMGGYGALKLALNRPNIFSESFVLSGVTDLGKQWDNNLERNPWYSALFGSRQQFEKSNSDLHFITTHWSKNVDRPRIRQICGQADPFYSMNVEYQKIAVSNGFDAHLKTVPGGHQWNVWDSAIQTVLESIDAEIK</sequence>
<dbReference type="Pfam" id="PF00756">
    <property type="entry name" value="Esterase"/>
    <property type="match status" value="1"/>
</dbReference>